<feature type="transmembrane region" description="Helical" evidence="1">
    <location>
        <begin position="78"/>
        <end position="96"/>
    </location>
</feature>
<protein>
    <recommendedName>
        <fullName evidence="4">Phosphatase PAP2 family protein</fullName>
    </recommendedName>
</protein>
<sequence>MSRSARWATELLAPWVWVLTLPLALAWDATGHRWLPALSWGLLIAVTGSLLPMAVIVRGARRGEWDGHHVTNRAGRRVPMLAAGLSLGLGFAVLLAGDAPKALVALAASMLASLVVAVAITFGWKFKISLHAAVASAAVVVLMLTYGPWALLLALLVAWVAWSRVALRDHTAPEVLAGLVMGVVVGGGGYWALLTALTA</sequence>
<feature type="transmembrane region" description="Helical" evidence="1">
    <location>
        <begin position="175"/>
        <end position="197"/>
    </location>
</feature>
<proteinExistence type="predicted"/>
<organism evidence="2 3">
    <name type="scientific">Amycolatopsis heterodermiae</name>
    <dbReference type="NCBI Taxonomy" id="3110235"/>
    <lineage>
        <taxon>Bacteria</taxon>
        <taxon>Bacillati</taxon>
        <taxon>Actinomycetota</taxon>
        <taxon>Actinomycetes</taxon>
        <taxon>Pseudonocardiales</taxon>
        <taxon>Pseudonocardiaceae</taxon>
        <taxon>Amycolatopsis</taxon>
    </lineage>
</organism>
<reference evidence="2 3" key="1">
    <citation type="submission" date="2023-12" db="EMBL/GenBank/DDBJ databases">
        <title>Amycolatopsis sp. V23-08.</title>
        <authorList>
            <person name="Somphong A."/>
        </authorList>
    </citation>
    <scope>NUCLEOTIDE SEQUENCE [LARGE SCALE GENOMIC DNA]</scope>
    <source>
        <strain evidence="2 3">V23-08</strain>
    </source>
</reference>
<keyword evidence="1" id="KW-0472">Membrane</keyword>
<dbReference type="RefSeq" id="WP_323332760.1">
    <property type="nucleotide sequence ID" value="NZ_JAYFSI010000010.1"/>
</dbReference>
<feature type="transmembrane region" description="Helical" evidence="1">
    <location>
        <begin position="102"/>
        <end position="122"/>
    </location>
</feature>
<dbReference type="EMBL" id="JAYFSI010000010">
    <property type="protein sequence ID" value="MEA5364750.1"/>
    <property type="molecule type" value="Genomic_DNA"/>
</dbReference>
<evidence type="ECO:0000256" key="1">
    <source>
        <dbReference type="SAM" id="Phobius"/>
    </source>
</evidence>
<evidence type="ECO:0000313" key="3">
    <source>
        <dbReference type="Proteomes" id="UP001304298"/>
    </source>
</evidence>
<feature type="transmembrane region" description="Helical" evidence="1">
    <location>
        <begin position="134"/>
        <end position="163"/>
    </location>
</feature>
<evidence type="ECO:0008006" key="4">
    <source>
        <dbReference type="Google" id="ProtNLM"/>
    </source>
</evidence>
<gene>
    <name evidence="2" type="ORF">VA596_34825</name>
</gene>
<accession>A0ABU5RGP2</accession>
<name>A0ABU5RGP2_9PSEU</name>
<keyword evidence="1" id="KW-0812">Transmembrane</keyword>
<keyword evidence="1" id="KW-1133">Transmembrane helix</keyword>
<feature type="transmembrane region" description="Helical" evidence="1">
    <location>
        <begin position="36"/>
        <end position="57"/>
    </location>
</feature>
<comment type="caution">
    <text evidence="2">The sequence shown here is derived from an EMBL/GenBank/DDBJ whole genome shotgun (WGS) entry which is preliminary data.</text>
</comment>
<evidence type="ECO:0000313" key="2">
    <source>
        <dbReference type="EMBL" id="MEA5364750.1"/>
    </source>
</evidence>
<keyword evidence="3" id="KW-1185">Reference proteome</keyword>
<dbReference type="Proteomes" id="UP001304298">
    <property type="component" value="Unassembled WGS sequence"/>
</dbReference>